<name>K1QKC3_MAGGI</name>
<protein>
    <submittedName>
        <fullName evidence="1">SAM domain and HD domain-containing protein 1</fullName>
    </submittedName>
</protein>
<dbReference type="GO" id="GO:0008832">
    <property type="term" value="F:dGTPase activity"/>
    <property type="evidence" value="ECO:0007669"/>
    <property type="project" value="TreeGrafter"/>
</dbReference>
<gene>
    <name evidence="1" type="ORF">CGI_10028417</name>
</gene>
<dbReference type="HOGENOM" id="CLU_2252628_0_0_1"/>
<dbReference type="SUPFAM" id="SSF109604">
    <property type="entry name" value="HD-domain/PDEase-like"/>
    <property type="match status" value="1"/>
</dbReference>
<sequence>MFQHLVKENELDKDNSLYFGDRTRNKKFITELIEGLTKDETRIVANKRNGIDVDKWDYFARDCHMLGIKNSFDHIRCMKFARVVKVNGEEQICFRDKVIFINIW</sequence>
<dbReference type="EMBL" id="JH823235">
    <property type="protein sequence ID" value="EKC37177.1"/>
    <property type="molecule type" value="Genomic_DNA"/>
</dbReference>
<dbReference type="GO" id="GO:0005634">
    <property type="term" value="C:nucleus"/>
    <property type="evidence" value="ECO:0007669"/>
    <property type="project" value="TreeGrafter"/>
</dbReference>
<organism evidence="1">
    <name type="scientific">Magallana gigas</name>
    <name type="common">Pacific oyster</name>
    <name type="synonym">Crassostrea gigas</name>
    <dbReference type="NCBI Taxonomy" id="29159"/>
    <lineage>
        <taxon>Eukaryota</taxon>
        <taxon>Metazoa</taxon>
        <taxon>Spiralia</taxon>
        <taxon>Lophotrochozoa</taxon>
        <taxon>Mollusca</taxon>
        <taxon>Bivalvia</taxon>
        <taxon>Autobranchia</taxon>
        <taxon>Pteriomorphia</taxon>
        <taxon>Ostreida</taxon>
        <taxon>Ostreoidea</taxon>
        <taxon>Ostreidae</taxon>
        <taxon>Magallana</taxon>
    </lineage>
</organism>
<evidence type="ECO:0000313" key="1">
    <source>
        <dbReference type="EMBL" id="EKC37177.1"/>
    </source>
</evidence>
<dbReference type="AlphaFoldDB" id="K1QKC3"/>
<dbReference type="PANTHER" id="PTHR11373:SF4">
    <property type="entry name" value="DEOXYNUCLEOSIDE TRIPHOSPHATE TRIPHOSPHOHYDROLASE SAMHD1"/>
    <property type="match status" value="1"/>
</dbReference>
<proteinExistence type="predicted"/>
<dbReference type="InterPro" id="IPR050135">
    <property type="entry name" value="dGTPase-like"/>
</dbReference>
<dbReference type="Gene3D" id="1.10.3210.10">
    <property type="entry name" value="Hypothetical protein af1432"/>
    <property type="match status" value="1"/>
</dbReference>
<dbReference type="GO" id="GO:0006203">
    <property type="term" value="P:dGTP catabolic process"/>
    <property type="evidence" value="ECO:0007669"/>
    <property type="project" value="TreeGrafter"/>
</dbReference>
<accession>K1QKC3</accession>
<dbReference type="InParanoid" id="K1QKC3"/>
<dbReference type="PANTHER" id="PTHR11373">
    <property type="entry name" value="DEOXYNUCLEOSIDE TRIPHOSPHATE TRIPHOSPHOHYDROLASE"/>
    <property type="match status" value="1"/>
</dbReference>
<reference evidence="1" key="1">
    <citation type="journal article" date="2012" name="Nature">
        <title>The oyster genome reveals stress adaptation and complexity of shell formation.</title>
        <authorList>
            <person name="Zhang G."/>
            <person name="Fang X."/>
            <person name="Guo X."/>
            <person name="Li L."/>
            <person name="Luo R."/>
            <person name="Xu F."/>
            <person name="Yang P."/>
            <person name="Zhang L."/>
            <person name="Wang X."/>
            <person name="Qi H."/>
            <person name="Xiong Z."/>
            <person name="Que H."/>
            <person name="Xie Y."/>
            <person name="Holland P.W."/>
            <person name="Paps J."/>
            <person name="Zhu Y."/>
            <person name="Wu F."/>
            <person name="Chen Y."/>
            <person name="Wang J."/>
            <person name="Peng C."/>
            <person name="Meng J."/>
            <person name="Yang L."/>
            <person name="Liu J."/>
            <person name="Wen B."/>
            <person name="Zhang N."/>
            <person name="Huang Z."/>
            <person name="Zhu Q."/>
            <person name="Feng Y."/>
            <person name="Mount A."/>
            <person name="Hedgecock D."/>
            <person name="Xu Z."/>
            <person name="Liu Y."/>
            <person name="Domazet-Loso T."/>
            <person name="Du Y."/>
            <person name="Sun X."/>
            <person name="Zhang S."/>
            <person name="Liu B."/>
            <person name="Cheng P."/>
            <person name="Jiang X."/>
            <person name="Li J."/>
            <person name="Fan D."/>
            <person name="Wang W."/>
            <person name="Fu W."/>
            <person name="Wang T."/>
            <person name="Wang B."/>
            <person name="Zhang J."/>
            <person name="Peng Z."/>
            <person name="Li Y."/>
            <person name="Li N."/>
            <person name="Wang J."/>
            <person name="Chen M."/>
            <person name="He Y."/>
            <person name="Tan F."/>
            <person name="Song X."/>
            <person name="Zheng Q."/>
            <person name="Huang R."/>
            <person name="Yang H."/>
            <person name="Du X."/>
            <person name="Chen L."/>
            <person name="Yang M."/>
            <person name="Gaffney P.M."/>
            <person name="Wang S."/>
            <person name="Luo L."/>
            <person name="She Z."/>
            <person name="Ming Y."/>
            <person name="Huang W."/>
            <person name="Zhang S."/>
            <person name="Huang B."/>
            <person name="Zhang Y."/>
            <person name="Qu T."/>
            <person name="Ni P."/>
            <person name="Miao G."/>
            <person name="Wang J."/>
            <person name="Wang Q."/>
            <person name="Steinberg C.E."/>
            <person name="Wang H."/>
            <person name="Li N."/>
            <person name="Qian L."/>
            <person name="Zhang G."/>
            <person name="Li Y."/>
            <person name="Yang H."/>
            <person name="Liu X."/>
            <person name="Wang J."/>
            <person name="Yin Y."/>
            <person name="Wang J."/>
        </authorList>
    </citation>
    <scope>NUCLEOTIDE SEQUENCE [LARGE SCALE GENOMIC DNA]</scope>
    <source>
        <strain evidence="1">05x7-T-G4-1.051#20</strain>
    </source>
</reference>